<dbReference type="OrthoDB" id="5835829at2759"/>
<keyword evidence="2" id="KW-0328">Glycosyltransferase</keyword>
<dbReference type="AlphaFoldDB" id="A0A2G9HB44"/>
<evidence type="ECO:0000256" key="2">
    <source>
        <dbReference type="ARBA" id="ARBA00022676"/>
    </source>
</evidence>
<dbReference type="PANTHER" id="PTHR48047:SF182">
    <property type="entry name" value="GLYCOSYLTRANSFERASE"/>
    <property type="match status" value="1"/>
</dbReference>
<evidence type="ECO:0000313" key="4">
    <source>
        <dbReference type="EMBL" id="PIN14742.1"/>
    </source>
</evidence>
<dbReference type="GO" id="GO:0035251">
    <property type="term" value="F:UDP-glucosyltransferase activity"/>
    <property type="evidence" value="ECO:0007669"/>
    <property type="project" value="TreeGrafter"/>
</dbReference>
<sequence length="377" mass="42309">MAQAPKLTPMASSDHPNFVLIPLMAPGHIIPMIDMAKLLAKRGVHVTIIVTPLDATRFSSVINRAVESGLPIRLLQVRFPCEEAGLPPGCESADKLPTYDLLSNLYVAINLLQKPVEEILQKLNPYPSCIICDKHFSWTADTCNKFKIPRIIFDGMSCFTQVVMHNLYISKIHETSLPTKHFIVPGLPDEIKFTRLQLPGLLNPGSRDNVLDFREQVRKTESQSYGVVVNSFEELENKYVEEFRKLKGGKVWCIGPLSLCSDNNLDQAQRGNQASIDSNDCLKWLNNMKPRSVVYACLGSLARLSQAQFVELSLGLEESGCPFILVVRGGENYEEIEKWIVENGIEERTKERALFIRGWAPQVLILSHCSMGSFLTH</sequence>
<dbReference type="FunFam" id="3.40.50.2000:FF:000071">
    <property type="entry name" value="Glycosyltransferase"/>
    <property type="match status" value="1"/>
</dbReference>
<evidence type="ECO:0000313" key="5">
    <source>
        <dbReference type="Proteomes" id="UP000231279"/>
    </source>
</evidence>
<dbReference type="Proteomes" id="UP000231279">
    <property type="component" value="Unassembled WGS sequence"/>
</dbReference>
<keyword evidence="3 4" id="KW-0808">Transferase</keyword>
<gene>
    <name evidence="4" type="ORF">CDL12_12625</name>
</gene>
<comment type="similarity">
    <text evidence="1">Belongs to the UDP-glycosyltransferase family.</text>
</comment>
<dbReference type="PANTHER" id="PTHR48047">
    <property type="entry name" value="GLYCOSYLTRANSFERASE"/>
    <property type="match status" value="1"/>
</dbReference>
<proteinExistence type="inferred from homology"/>
<dbReference type="EMBL" id="NKXS01002226">
    <property type="protein sequence ID" value="PIN14742.1"/>
    <property type="molecule type" value="Genomic_DNA"/>
</dbReference>
<organism evidence="4 5">
    <name type="scientific">Handroanthus impetiginosus</name>
    <dbReference type="NCBI Taxonomy" id="429701"/>
    <lineage>
        <taxon>Eukaryota</taxon>
        <taxon>Viridiplantae</taxon>
        <taxon>Streptophyta</taxon>
        <taxon>Embryophyta</taxon>
        <taxon>Tracheophyta</taxon>
        <taxon>Spermatophyta</taxon>
        <taxon>Magnoliopsida</taxon>
        <taxon>eudicotyledons</taxon>
        <taxon>Gunneridae</taxon>
        <taxon>Pentapetalae</taxon>
        <taxon>asterids</taxon>
        <taxon>lamiids</taxon>
        <taxon>Lamiales</taxon>
        <taxon>Bignoniaceae</taxon>
        <taxon>Crescentiina</taxon>
        <taxon>Tabebuia alliance</taxon>
        <taxon>Handroanthus</taxon>
    </lineage>
</organism>
<evidence type="ECO:0000256" key="3">
    <source>
        <dbReference type="ARBA" id="ARBA00022679"/>
    </source>
</evidence>
<dbReference type="Gene3D" id="3.40.50.2000">
    <property type="entry name" value="Glycogen Phosphorylase B"/>
    <property type="match status" value="2"/>
</dbReference>
<dbReference type="CDD" id="cd03784">
    <property type="entry name" value="GT1_Gtf-like"/>
    <property type="match status" value="1"/>
</dbReference>
<reference evidence="5" key="1">
    <citation type="journal article" date="2018" name="Gigascience">
        <title>Genome assembly of the Pink Ipe (Handroanthus impetiginosus, Bignoniaceae), a highly valued, ecologically keystone Neotropical timber forest tree.</title>
        <authorList>
            <person name="Silva-Junior O.B."/>
            <person name="Grattapaglia D."/>
            <person name="Novaes E."/>
            <person name="Collevatti R.G."/>
        </authorList>
    </citation>
    <scope>NUCLEOTIDE SEQUENCE [LARGE SCALE GENOMIC DNA]</scope>
    <source>
        <strain evidence="5">cv. UFG-1</strain>
    </source>
</reference>
<protein>
    <submittedName>
        <fullName evidence="4">UDP-glucuronosyl and UDP-glucosyl transferase</fullName>
    </submittedName>
</protein>
<keyword evidence="5" id="KW-1185">Reference proteome</keyword>
<accession>A0A2G9HB44</accession>
<dbReference type="STRING" id="429701.A0A2G9HB44"/>
<comment type="caution">
    <text evidence="4">The sequence shown here is derived from an EMBL/GenBank/DDBJ whole genome shotgun (WGS) entry which is preliminary data.</text>
</comment>
<evidence type="ECO:0000256" key="1">
    <source>
        <dbReference type="ARBA" id="ARBA00009995"/>
    </source>
</evidence>
<name>A0A2G9HB44_9LAMI</name>
<dbReference type="SUPFAM" id="SSF53756">
    <property type="entry name" value="UDP-Glycosyltransferase/glycogen phosphorylase"/>
    <property type="match status" value="1"/>
</dbReference>
<dbReference type="InterPro" id="IPR002213">
    <property type="entry name" value="UDP_glucos_trans"/>
</dbReference>